<dbReference type="SUPFAM" id="SSF51445">
    <property type="entry name" value="(Trans)glycosidases"/>
    <property type="match status" value="1"/>
</dbReference>
<sequence>MNADLYLSQLAAEVGVFAEFNDMQGVTHVTSPETQAALIRANGYSAQTPAEVRETLEALRADKDAAYVQDEIVVACDHPQHIVCTRPVAWSVLAEGSHQVLAEGRSETHISLPALPMGVHALVLNGANGPQEACLIAAPAQAPSLQQIAQTKRCWGVMAALYGLGSRSGQHIGSFADLAEAAAIFGRCGAGFLGINPVHALGMAAGDTISPYSPTHRGFLNTDHIAPLTPNPAETPVGDLLDYAQHRRLQRPALQREFEAFLGYATVPESKAFDAFCDVEGARLVEFAVFEQVSQKHGPDWRDWPQALHDPKNALHETSNVDLMFHKWLQWRADTQLDVAQQTARAAGMALGLYLDLAVGARVGGAETWGTETATAEGVSLGAPPDHLSPAGQNWQLAALSPVKLKATRYAALRAILAKNMKHAGLMRIDHALGLSRSFWIPQDGSPGAYMRQPLKSLVALIAIEAQRAGTVIVGEDLGLVPDGFRAEMAGHGFYGYSVLQYEKDAKGVLLTPDHLRAQSLACFGTHDTPTLSGFWKGRDIDWWHRLGWIDEGAAARARRSRSKEKRQLSAIPAPERLPKDVTAAVRDKVHADLAASPAALVAVQLDDVLSLTEAQNLPGTIEAHPNWRRRYPVSGAALAKNKALKATGTIMARAGRNIADRKEDG</sequence>
<keyword evidence="6 10" id="KW-0808">Transferase</keyword>
<keyword evidence="7 10" id="KW-0119">Carbohydrate metabolism</keyword>
<dbReference type="AlphaFoldDB" id="F7ZG24"/>
<dbReference type="PANTHER" id="PTHR32438:SF5">
    <property type="entry name" value="4-ALPHA-GLUCANOTRANSFERASE DPE1, CHLOROPLASTIC_AMYLOPLASTIC"/>
    <property type="match status" value="1"/>
</dbReference>
<dbReference type="InterPro" id="IPR017853">
    <property type="entry name" value="GH"/>
</dbReference>
<dbReference type="EC" id="2.4.1.25" evidence="3 10"/>
<evidence type="ECO:0000256" key="7">
    <source>
        <dbReference type="ARBA" id="ARBA00023277"/>
    </source>
</evidence>
<name>F7ZG24_ROSLO</name>
<keyword evidence="5 10" id="KW-0328">Glycosyltransferase</keyword>
<comment type="catalytic activity">
    <reaction evidence="1 10">
        <text>Transfers a segment of a (1-&gt;4)-alpha-D-glucan to a new position in an acceptor, which may be glucose or a (1-&gt;4)-alpha-D-glucan.</text>
        <dbReference type="EC" id="2.4.1.25"/>
    </reaction>
</comment>
<dbReference type="Proteomes" id="UP000001353">
    <property type="component" value="Chromosome"/>
</dbReference>
<evidence type="ECO:0000256" key="3">
    <source>
        <dbReference type="ARBA" id="ARBA00012560"/>
    </source>
</evidence>
<evidence type="ECO:0000256" key="1">
    <source>
        <dbReference type="ARBA" id="ARBA00000439"/>
    </source>
</evidence>
<keyword evidence="12" id="KW-1185">Reference proteome</keyword>
<dbReference type="HOGENOM" id="CLU_022072_1_0_5"/>
<dbReference type="GO" id="GO:0004134">
    <property type="term" value="F:4-alpha-glucanotransferase activity"/>
    <property type="evidence" value="ECO:0007669"/>
    <property type="project" value="UniProtKB-EC"/>
</dbReference>
<gene>
    <name evidence="11" type="primary">malQ</name>
    <name evidence="11" type="ordered locus">RLO149_c015690</name>
</gene>
<organism evidence="11 12">
    <name type="scientific">Roseobacter litoralis (strain ATCC 49566 / DSM 6996 / JCM 21268 / NBRC 15278 / OCh 149)</name>
    <dbReference type="NCBI Taxonomy" id="391595"/>
    <lineage>
        <taxon>Bacteria</taxon>
        <taxon>Pseudomonadati</taxon>
        <taxon>Pseudomonadota</taxon>
        <taxon>Alphaproteobacteria</taxon>
        <taxon>Rhodobacterales</taxon>
        <taxon>Roseobacteraceae</taxon>
        <taxon>Roseobacter</taxon>
    </lineage>
</organism>
<dbReference type="NCBIfam" id="TIGR00217">
    <property type="entry name" value="malQ"/>
    <property type="match status" value="1"/>
</dbReference>
<dbReference type="RefSeq" id="WP_013961498.1">
    <property type="nucleotide sequence ID" value="NC_015730.1"/>
</dbReference>
<accession>F7ZG24</accession>
<proteinExistence type="inferred from homology"/>
<dbReference type="OrthoDB" id="9763489at2"/>
<dbReference type="KEGG" id="rli:RLO149_c015690"/>
<evidence type="ECO:0000313" key="12">
    <source>
        <dbReference type="Proteomes" id="UP000001353"/>
    </source>
</evidence>
<evidence type="ECO:0000256" key="8">
    <source>
        <dbReference type="ARBA" id="ARBA00031423"/>
    </source>
</evidence>
<dbReference type="Pfam" id="PF02446">
    <property type="entry name" value="Glyco_hydro_77"/>
    <property type="match status" value="1"/>
</dbReference>
<dbReference type="eggNOG" id="COG1640">
    <property type="taxonomic scope" value="Bacteria"/>
</dbReference>
<evidence type="ECO:0000256" key="2">
    <source>
        <dbReference type="ARBA" id="ARBA00005684"/>
    </source>
</evidence>
<dbReference type="GO" id="GO:0005975">
    <property type="term" value="P:carbohydrate metabolic process"/>
    <property type="evidence" value="ECO:0007669"/>
    <property type="project" value="InterPro"/>
</dbReference>
<comment type="similarity">
    <text evidence="2 10">Belongs to the disproportionating enzyme family.</text>
</comment>
<dbReference type="EMBL" id="CP002623">
    <property type="protein sequence ID" value="AEI93564.1"/>
    <property type="molecule type" value="Genomic_DNA"/>
</dbReference>
<evidence type="ECO:0000256" key="10">
    <source>
        <dbReference type="RuleBase" id="RU361207"/>
    </source>
</evidence>
<dbReference type="STRING" id="391595.RLO149_c015690"/>
<evidence type="ECO:0000256" key="4">
    <source>
        <dbReference type="ARBA" id="ARBA00020295"/>
    </source>
</evidence>
<dbReference type="Gene3D" id="3.20.20.80">
    <property type="entry name" value="Glycosidases"/>
    <property type="match status" value="1"/>
</dbReference>
<evidence type="ECO:0000256" key="6">
    <source>
        <dbReference type="ARBA" id="ARBA00022679"/>
    </source>
</evidence>
<reference evidence="11 12" key="1">
    <citation type="journal article" date="2011" name="BMC Genomics">
        <title>Comparative genome analysis and genome-guided physiological analysis of Roseobacter litoralis.</title>
        <authorList>
            <person name="Kalhoefer D."/>
            <person name="Thole S."/>
            <person name="Voget S."/>
            <person name="Lehmann R."/>
            <person name="Liesegang H."/>
            <person name="Wollher A."/>
            <person name="Daniel R."/>
            <person name="Simon M."/>
            <person name="Brinkhoff T."/>
        </authorList>
    </citation>
    <scope>NUCLEOTIDE SEQUENCE [LARGE SCALE GENOMIC DNA]</scope>
    <source>
        <strain evidence="12">ATCC 49566 / DSM 6996 / JCM 21268 / NBRC 15278 / OCh 149</strain>
    </source>
</reference>
<evidence type="ECO:0000256" key="5">
    <source>
        <dbReference type="ARBA" id="ARBA00022676"/>
    </source>
</evidence>
<dbReference type="PANTHER" id="PTHR32438">
    <property type="entry name" value="4-ALPHA-GLUCANOTRANSFERASE DPE1, CHLOROPLASTIC/AMYLOPLASTIC"/>
    <property type="match status" value="1"/>
</dbReference>
<dbReference type="InterPro" id="IPR003385">
    <property type="entry name" value="Glyco_hydro_77"/>
</dbReference>
<evidence type="ECO:0000256" key="9">
    <source>
        <dbReference type="ARBA" id="ARBA00031501"/>
    </source>
</evidence>
<evidence type="ECO:0000313" key="11">
    <source>
        <dbReference type="EMBL" id="AEI93564.1"/>
    </source>
</evidence>
<protein>
    <recommendedName>
        <fullName evidence="4 10">4-alpha-glucanotransferase</fullName>
        <ecNumber evidence="3 10">2.4.1.25</ecNumber>
    </recommendedName>
    <alternativeName>
        <fullName evidence="8 10">Amylomaltase</fullName>
    </alternativeName>
    <alternativeName>
        <fullName evidence="9 10">Disproportionating enzyme</fullName>
    </alternativeName>
</protein>